<proteinExistence type="predicted"/>
<feature type="compositionally biased region" description="Basic and acidic residues" evidence="1">
    <location>
        <begin position="92"/>
        <end position="122"/>
    </location>
</feature>
<reference evidence="3" key="1">
    <citation type="submission" date="2020-10" db="EMBL/GenBank/DDBJ databases">
        <authorList>
            <person name="Gilroy R."/>
        </authorList>
    </citation>
    <scope>NUCLEOTIDE SEQUENCE</scope>
    <source>
        <strain evidence="3">ChiSjej3B21-11622</strain>
    </source>
</reference>
<name>A0A9D0ZY17_9FIRM</name>
<comment type="caution">
    <text evidence="3">The sequence shown here is derived from an EMBL/GenBank/DDBJ whole genome shotgun (WGS) entry which is preliminary data.</text>
</comment>
<sequence>MEGKWTGFFDRIKQKGKNQWLIFLLLGALLLVIALPMDSGQEEKAAAETELFLQQEDQGKEAELEKKLEDLLKSVEGVGNVKVALTLKSDGRKTVEKDTSATEHSTTEKGSDGNETLSKESALDEETIYQRGADGEESPYVVETKEPEILGVLVAAQGGDDPRVAAMITEAAEALFGIEAHRIKVMKMN</sequence>
<reference evidence="3" key="2">
    <citation type="journal article" date="2021" name="PeerJ">
        <title>Extensive microbial diversity within the chicken gut microbiome revealed by metagenomics and culture.</title>
        <authorList>
            <person name="Gilroy R."/>
            <person name="Ravi A."/>
            <person name="Getino M."/>
            <person name="Pursley I."/>
            <person name="Horton D.L."/>
            <person name="Alikhan N.F."/>
            <person name="Baker D."/>
            <person name="Gharbi K."/>
            <person name="Hall N."/>
            <person name="Watson M."/>
            <person name="Adriaenssens E.M."/>
            <person name="Foster-Nyarko E."/>
            <person name="Jarju S."/>
            <person name="Secka A."/>
            <person name="Antonio M."/>
            <person name="Oren A."/>
            <person name="Chaudhuri R.R."/>
            <person name="La Ragione R."/>
            <person name="Hildebrand F."/>
            <person name="Pallen M.J."/>
        </authorList>
    </citation>
    <scope>NUCLEOTIDE SEQUENCE</scope>
    <source>
        <strain evidence="3">ChiSjej3B21-11622</strain>
    </source>
</reference>
<evidence type="ECO:0000313" key="4">
    <source>
        <dbReference type="Proteomes" id="UP000886886"/>
    </source>
</evidence>
<organism evidence="3 4">
    <name type="scientific">Candidatus Limivivens merdigallinarum</name>
    <dbReference type="NCBI Taxonomy" id="2840859"/>
    <lineage>
        <taxon>Bacteria</taxon>
        <taxon>Bacillati</taxon>
        <taxon>Bacillota</taxon>
        <taxon>Clostridia</taxon>
        <taxon>Lachnospirales</taxon>
        <taxon>Lachnospiraceae</taxon>
        <taxon>Lachnospiraceae incertae sedis</taxon>
        <taxon>Candidatus Limivivens</taxon>
    </lineage>
</organism>
<keyword evidence="2" id="KW-1133">Transmembrane helix</keyword>
<evidence type="ECO:0000313" key="3">
    <source>
        <dbReference type="EMBL" id="HIQ98006.1"/>
    </source>
</evidence>
<protein>
    <submittedName>
        <fullName evidence="3">Stage III sporulation protein AG</fullName>
    </submittedName>
</protein>
<dbReference type="Proteomes" id="UP000886886">
    <property type="component" value="Unassembled WGS sequence"/>
</dbReference>
<accession>A0A9D0ZY17</accession>
<keyword evidence="2" id="KW-0812">Transmembrane</keyword>
<evidence type="ECO:0000256" key="2">
    <source>
        <dbReference type="SAM" id="Phobius"/>
    </source>
</evidence>
<evidence type="ECO:0000256" key="1">
    <source>
        <dbReference type="SAM" id="MobiDB-lite"/>
    </source>
</evidence>
<gene>
    <name evidence="3" type="ORF">IAB26_15760</name>
</gene>
<feature type="transmembrane region" description="Helical" evidence="2">
    <location>
        <begin position="20"/>
        <end position="37"/>
    </location>
</feature>
<keyword evidence="2" id="KW-0472">Membrane</keyword>
<dbReference type="EMBL" id="DVFT01000229">
    <property type="protein sequence ID" value="HIQ98006.1"/>
    <property type="molecule type" value="Genomic_DNA"/>
</dbReference>
<feature type="region of interest" description="Disordered" evidence="1">
    <location>
        <begin position="92"/>
        <end position="139"/>
    </location>
</feature>
<dbReference type="AlphaFoldDB" id="A0A9D0ZY17"/>